<dbReference type="PROSITE" id="PS01124">
    <property type="entry name" value="HTH_ARAC_FAMILY_2"/>
    <property type="match status" value="1"/>
</dbReference>
<name>A0ABT4PJK3_9BACT</name>
<dbReference type="Proteomes" id="UP001141933">
    <property type="component" value="Unassembled WGS sequence"/>
</dbReference>
<protein>
    <submittedName>
        <fullName evidence="5">Helix-turn-helix domain-containing protein</fullName>
    </submittedName>
</protein>
<evidence type="ECO:0000256" key="2">
    <source>
        <dbReference type="ARBA" id="ARBA00023125"/>
    </source>
</evidence>
<keyword evidence="1" id="KW-0805">Transcription regulation</keyword>
<dbReference type="InterPro" id="IPR009057">
    <property type="entry name" value="Homeodomain-like_sf"/>
</dbReference>
<dbReference type="Gene3D" id="1.10.10.60">
    <property type="entry name" value="Homeodomain-like"/>
    <property type="match status" value="2"/>
</dbReference>
<dbReference type="InterPro" id="IPR018060">
    <property type="entry name" value="HTH_AraC"/>
</dbReference>
<dbReference type="Gene3D" id="2.60.120.10">
    <property type="entry name" value="Jelly Rolls"/>
    <property type="match status" value="1"/>
</dbReference>
<dbReference type="EMBL" id="JAPZVM010000009">
    <property type="protein sequence ID" value="MCZ8373166.1"/>
    <property type="molecule type" value="Genomic_DNA"/>
</dbReference>
<gene>
    <name evidence="5" type="ORF">O6P32_10690</name>
</gene>
<evidence type="ECO:0000313" key="6">
    <source>
        <dbReference type="Proteomes" id="UP001141933"/>
    </source>
</evidence>
<keyword evidence="2" id="KW-0238">DNA-binding</keyword>
<keyword evidence="6" id="KW-1185">Reference proteome</keyword>
<proteinExistence type="predicted"/>
<dbReference type="InterPro" id="IPR020449">
    <property type="entry name" value="Tscrpt_reg_AraC-type_HTH"/>
</dbReference>
<dbReference type="PANTHER" id="PTHR43280:SF28">
    <property type="entry name" value="HTH-TYPE TRANSCRIPTIONAL ACTIVATOR RHAS"/>
    <property type="match status" value="1"/>
</dbReference>
<dbReference type="PRINTS" id="PR00032">
    <property type="entry name" value="HTHARAC"/>
</dbReference>
<dbReference type="SUPFAM" id="SSF46689">
    <property type="entry name" value="Homeodomain-like"/>
    <property type="match status" value="2"/>
</dbReference>
<evidence type="ECO:0000256" key="3">
    <source>
        <dbReference type="ARBA" id="ARBA00023163"/>
    </source>
</evidence>
<dbReference type="InterPro" id="IPR011051">
    <property type="entry name" value="RmlC_Cupin_sf"/>
</dbReference>
<evidence type="ECO:0000313" key="5">
    <source>
        <dbReference type="EMBL" id="MCZ8373166.1"/>
    </source>
</evidence>
<dbReference type="SUPFAM" id="SSF51182">
    <property type="entry name" value="RmlC-like cupins"/>
    <property type="match status" value="1"/>
</dbReference>
<evidence type="ECO:0000259" key="4">
    <source>
        <dbReference type="PROSITE" id="PS01124"/>
    </source>
</evidence>
<accession>A0ABT4PJK3</accession>
<dbReference type="Pfam" id="PF02311">
    <property type="entry name" value="AraC_binding"/>
    <property type="match status" value="1"/>
</dbReference>
<sequence>MDNTSAFSISALLENDIQELKGKRLADVFRLISFIPGETYGPHSHLRIEINYVKKGSCILHLEQESITFREGELMFITPNVKHKFEAGHKGTQLMQLEFLPELFSRFVLDMETEDHNSMSFTSFLFSGKHKVMKIVNDMRMVRVIQEIINELQTKPFYYDYQVILLYIELQILIYRYVKEQLFSGCGNAVLKKAIDYMYQHYPLNVTMDEVALYAGVSGRYLRYLFSQNLNITPVDYLNQIRVNKAFSLLKTSNLSVKEVSFQCGFRSPQYFSRIFKQFMGFSPRKIEYEHTSV</sequence>
<dbReference type="Pfam" id="PF12833">
    <property type="entry name" value="HTH_18"/>
    <property type="match status" value="1"/>
</dbReference>
<dbReference type="SMART" id="SM00342">
    <property type="entry name" value="HTH_ARAC"/>
    <property type="match status" value="1"/>
</dbReference>
<dbReference type="PANTHER" id="PTHR43280">
    <property type="entry name" value="ARAC-FAMILY TRANSCRIPTIONAL REGULATOR"/>
    <property type="match status" value="1"/>
</dbReference>
<feature type="domain" description="HTH araC/xylS-type" evidence="4">
    <location>
        <begin position="192"/>
        <end position="290"/>
    </location>
</feature>
<dbReference type="InterPro" id="IPR014710">
    <property type="entry name" value="RmlC-like_jellyroll"/>
</dbReference>
<reference evidence="5" key="1">
    <citation type="submission" date="2022-12" db="EMBL/GenBank/DDBJ databases">
        <title>Phocaeicola acetigenes sp. nov., isolated feces from a healthy human.</title>
        <authorList>
            <person name="Do H."/>
            <person name="Ha Y.B."/>
            <person name="Kim J.-S."/>
            <person name="Suh M.K."/>
            <person name="Kim H.S."/>
            <person name="Lee J.-S."/>
        </authorList>
    </citation>
    <scope>NUCLEOTIDE SEQUENCE</scope>
    <source>
        <strain evidence="5">KGMB11183</strain>
    </source>
</reference>
<keyword evidence="3" id="KW-0804">Transcription</keyword>
<evidence type="ECO:0000256" key="1">
    <source>
        <dbReference type="ARBA" id="ARBA00023015"/>
    </source>
</evidence>
<organism evidence="5 6">
    <name type="scientific">Phocaeicola acetigenes</name>
    <dbReference type="NCBI Taxonomy" id="3016083"/>
    <lineage>
        <taxon>Bacteria</taxon>
        <taxon>Pseudomonadati</taxon>
        <taxon>Bacteroidota</taxon>
        <taxon>Bacteroidia</taxon>
        <taxon>Bacteroidales</taxon>
        <taxon>Bacteroidaceae</taxon>
        <taxon>Phocaeicola</taxon>
    </lineage>
</organism>
<comment type="caution">
    <text evidence="5">The sequence shown here is derived from an EMBL/GenBank/DDBJ whole genome shotgun (WGS) entry which is preliminary data.</text>
</comment>
<dbReference type="RefSeq" id="WP_269878474.1">
    <property type="nucleotide sequence ID" value="NZ_JAPZVM010000009.1"/>
</dbReference>
<dbReference type="InterPro" id="IPR003313">
    <property type="entry name" value="AraC-bd"/>
</dbReference>